<reference evidence="6" key="2">
    <citation type="submission" date="2020-09" db="EMBL/GenBank/DDBJ databases">
        <authorList>
            <person name="Sun Q."/>
            <person name="Zhou Y."/>
        </authorList>
    </citation>
    <scope>NUCLEOTIDE SEQUENCE</scope>
    <source>
        <strain evidence="6">CGMCC 1.15448</strain>
    </source>
</reference>
<evidence type="ECO:0000256" key="3">
    <source>
        <dbReference type="ARBA" id="ARBA00023163"/>
    </source>
</evidence>
<dbReference type="PROSITE" id="PS00041">
    <property type="entry name" value="HTH_ARAC_FAMILY_1"/>
    <property type="match status" value="1"/>
</dbReference>
<dbReference type="InterPro" id="IPR009057">
    <property type="entry name" value="Homeodomain-like_sf"/>
</dbReference>
<dbReference type="PROSITE" id="PS01124">
    <property type="entry name" value="HTH_ARAC_FAMILY_2"/>
    <property type="match status" value="1"/>
</dbReference>
<protein>
    <recommendedName>
        <fullName evidence="5">HTH araC/xylS-type domain-containing protein</fullName>
    </recommendedName>
</protein>
<gene>
    <name evidence="6" type="ORF">GCM10011511_15900</name>
</gene>
<name>A0A8J2UBF9_9BACT</name>
<dbReference type="PANTHER" id="PTHR43280">
    <property type="entry name" value="ARAC-FAMILY TRANSCRIPTIONAL REGULATOR"/>
    <property type="match status" value="1"/>
</dbReference>
<dbReference type="GO" id="GO:0043565">
    <property type="term" value="F:sequence-specific DNA binding"/>
    <property type="evidence" value="ECO:0007669"/>
    <property type="project" value="InterPro"/>
</dbReference>
<proteinExistence type="predicted"/>
<evidence type="ECO:0000256" key="1">
    <source>
        <dbReference type="ARBA" id="ARBA00023015"/>
    </source>
</evidence>
<dbReference type="EMBL" id="BMJC01000001">
    <property type="protein sequence ID" value="GGA93313.1"/>
    <property type="molecule type" value="Genomic_DNA"/>
</dbReference>
<evidence type="ECO:0000313" key="7">
    <source>
        <dbReference type="Proteomes" id="UP000607559"/>
    </source>
</evidence>
<organism evidence="6 7">
    <name type="scientific">Puia dinghuensis</name>
    <dbReference type="NCBI Taxonomy" id="1792502"/>
    <lineage>
        <taxon>Bacteria</taxon>
        <taxon>Pseudomonadati</taxon>
        <taxon>Bacteroidota</taxon>
        <taxon>Chitinophagia</taxon>
        <taxon>Chitinophagales</taxon>
        <taxon>Chitinophagaceae</taxon>
        <taxon>Puia</taxon>
    </lineage>
</organism>
<keyword evidence="7" id="KW-1185">Reference proteome</keyword>
<keyword evidence="3" id="KW-0804">Transcription</keyword>
<dbReference type="Pfam" id="PF12833">
    <property type="entry name" value="HTH_18"/>
    <property type="match status" value="1"/>
</dbReference>
<accession>A0A8J2UBF9</accession>
<dbReference type="AlphaFoldDB" id="A0A8J2UBF9"/>
<comment type="caution">
    <text evidence="6">The sequence shown here is derived from an EMBL/GenBank/DDBJ whole genome shotgun (WGS) entry which is preliminary data.</text>
</comment>
<keyword evidence="2" id="KW-0238">DNA-binding</keyword>
<dbReference type="InterPro" id="IPR018060">
    <property type="entry name" value="HTH_AraC"/>
</dbReference>
<evidence type="ECO:0000256" key="4">
    <source>
        <dbReference type="SAM" id="MobiDB-lite"/>
    </source>
</evidence>
<dbReference type="SUPFAM" id="SSF46689">
    <property type="entry name" value="Homeodomain-like"/>
    <property type="match status" value="1"/>
</dbReference>
<dbReference type="SMART" id="SM00342">
    <property type="entry name" value="HTH_ARAC"/>
    <property type="match status" value="1"/>
</dbReference>
<feature type="region of interest" description="Disordered" evidence="4">
    <location>
        <begin position="102"/>
        <end position="127"/>
    </location>
</feature>
<keyword evidence="1" id="KW-0805">Transcription regulation</keyword>
<evidence type="ECO:0000259" key="5">
    <source>
        <dbReference type="PROSITE" id="PS01124"/>
    </source>
</evidence>
<evidence type="ECO:0000313" key="6">
    <source>
        <dbReference type="EMBL" id="GGA93313.1"/>
    </source>
</evidence>
<evidence type="ECO:0000256" key="2">
    <source>
        <dbReference type="ARBA" id="ARBA00023125"/>
    </source>
</evidence>
<feature type="domain" description="HTH araC/xylS-type" evidence="5">
    <location>
        <begin position="12"/>
        <end position="110"/>
    </location>
</feature>
<dbReference type="GO" id="GO:0003700">
    <property type="term" value="F:DNA-binding transcription factor activity"/>
    <property type="evidence" value="ECO:0007669"/>
    <property type="project" value="InterPro"/>
</dbReference>
<dbReference type="Proteomes" id="UP000607559">
    <property type="component" value="Unassembled WGS sequence"/>
</dbReference>
<dbReference type="Gene3D" id="1.10.10.60">
    <property type="entry name" value="Homeodomain-like"/>
    <property type="match status" value="1"/>
</dbReference>
<dbReference type="RefSeq" id="WP_188930255.1">
    <property type="nucleotide sequence ID" value="NZ_BMJC01000001.1"/>
</dbReference>
<dbReference type="InterPro" id="IPR018062">
    <property type="entry name" value="HTH_AraC-typ_CS"/>
</dbReference>
<reference evidence="6" key="1">
    <citation type="journal article" date="2014" name="Int. J. Syst. Evol. Microbiol.">
        <title>Complete genome sequence of Corynebacterium casei LMG S-19264T (=DSM 44701T), isolated from a smear-ripened cheese.</title>
        <authorList>
            <consortium name="US DOE Joint Genome Institute (JGI-PGF)"/>
            <person name="Walter F."/>
            <person name="Albersmeier A."/>
            <person name="Kalinowski J."/>
            <person name="Ruckert C."/>
        </authorList>
    </citation>
    <scope>NUCLEOTIDE SEQUENCE</scope>
    <source>
        <strain evidence="6">CGMCC 1.15448</strain>
    </source>
</reference>
<dbReference type="PANTHER" id="PTHR43280:SF2">
    <property type="entry name" value="HTH-TYPE TRANSCRIPTIONAL REGULATOR EXSA"/>
    <property type="match status" value="1"/>
</dbReference>
<sequence>MKLSEHDLACLELAKSIITKNPDDHITIDYLSRKVGLNKKKLKYGFKRQNGMPIHDFQVTLRMNKAVELLKHTTAPIKEIAFKTGYKTISSFSFAFRKKYQKPPSQCRSNDESNHLVPNGTEKVPIR</sequence>